<protein>
    <submittedName>
        <fullName evidence="2">Uncharacterized protein</fullName>
    </submittedName>
</protein>
<feature type="chain" id="PRO_5045599970" evidence="1">
    <location>
        <begin position="19"/>
        <end position="221"/>
    </location>
</feature>
<comment type="caution">
    <text evidence="2">The sequence shown here is derived from an EMBL/GenBank/DDBJ whole genome shotgun (WGS) entry which is preliminary data.</text>
</comment>
<feature type="signal peptide" evidence="1">
    <location>
        <begin position="1"/>
        <end position="18"/>
    </location>
</feature>
<evidence type="ECO:0000256" key="1">
    <source>
        <dbReference type="SAM" id="SignalP"/>
    </source>
</evidence>
<reference evidence="2 3" key="1">
    <citation type="submission" date="2024-01" db="EMBL/GenBank/DDBJ databases">
        <title>Complete genome of Cladobotryum mycophilum ATHUM6906.</title>
        <authorList>
            <person name="Christinaki A.C."/>
            <person name="Myridakis A.I."/>
            <person name="Kouvelis V.N."/>
        </authorList>
    </citation>
    <scope>NUCLEOTIDE SEQUENCE [LARGE SCALE GENOMIC DNA]</scope>
    <source>
        <strain evidence="2 3">ATHUM6906</strain>
    </source>
</reference>
<organism evidence="2 3">
    <name type="scientific">Cladobotryum mycophilum</name>
    <dbReference type="NCBI Taxonomy" id="491253"/>
    <lineage>
        <taxon>Eukaryota</taxon>
        <taxon>Fungi</taxon>
        <taxon>Dikarya</taxon>
        <taxon>Ascomycota</taxon>
        <taxon>Pezizomycotina</taxon>
        <taxon>Sordariomycetes</taxon>
        <taxon>Hypocreomycetidae</taxon>
        <taxon>Hypocreales</taxon>
        <taxon>Hypocreaceae</taxon>
        <taxon>Cladobotryum</taxon>
    </lineage>
</organism>
<accession>A0ABR0SSP0</accession>
<dbReference type="EMBL" id="JAVFKD010000004">
    <property type="protein sequence ID" value="KAK5994786.1"/>
    <property type="molecule type" value="Genomic_DNA"/>
</dbReference>
<evidence type="ECO:0000313" key="3">
    <source>
        <dbReference type="Proteomes" id="UP001338125"/>
    </source>
</evidence>
<dbReference type="Proteomes" id="UP001338125">
    <property type="component" value="Unassembled WGS sequence"/>
</dbReference>
<keyword evidence="1" id="KW-0732">Signal</keyword>
<name>A0ABR0SSP0_9HYPO</name>
<proteinExistence type="predicted"/>
<gene>
    <name evidence="2" type="ORF">PT974_03169</name>
</gene>
<keyword evidence="3" id="KW-1185">Reference proteome</keyword>
<evidence type="ECO:0000313" key="2">
    <source>
        <dbReference type="EMBL" id="KAK5994786.1"/>
    </source>
</evidence>
<sequence>MKVTVLFLSICGLGSSLATEMRQAQQLEPNKGAACKLQCDKRGPADPCSVRSDCRRTSHGCIDNFGKTCKISDSGGTLCAVSGTSPCGYGDCTDDATGRYYDLPVGEYAGHCPTRVQKCQQCSDKFLPYCKEYTDAAKRKKCEEMACGQYCSPLPPNACEKCRKESSICRDVDTPGCQADCSIQVLEVQLISNSDNEHQAEDLPMKLRKPSEVLQSWLSGV</sequence>